<keyword evidence="1" id="KW-0472">Membrane</keyword>
<feature type="transmembrane region" description="Helical" evidence="1">
    <location>
        <begin position="6"/>
        <end position="26"/>
    </location>
</feature>
<reference evidence="2" key="1">
    <citation type="submission" date="2021-04" db="EMBL/GenBank/DDBJ databases">
        <title>Phylogenetic analysis of Acidobacteriaceae.</title>
        <authorList>
            <person name="Qiu L."/>
            <person name="Zhang Q."/>
        </authorList>
    </citation>
    <scope>NUCLEOTIDE SEQUENCE</scope>
    <source>
        <strain evidence="2">DSM 25168</strain>
    </source>
</reference>
<dbReference type="AlphaFoldDB" id="A0A9J7BW13"/>
<accession>A0A9J7BW13</accession>
<dbReference type="Proteomes" id="UP001059380">
    <property type="component" value="Chromosome"/>
</dbReference>
<protein>
    <submittedName>
        <fullName evidence="2">Uncharacterized protein</fullName>
    </submittedName>
</protein>
<keyword evidence="3" id="KW-1185">Reference proteome</keyword>
<organism evidence="2 3">
    <name type="scientific">Occallatibacter riparius</name>
    <dbReference type="NCBI Taxonomy" id="1002689"/>
    <lineage>
        <taxon>Bacteria</taxon>
        <taxon>Pseudomonadati</taxon>
        <taxon>Acidobacteriota</taxon>
        <taxon>Terriglobia</taxon>
        <taxon>Terriglobales</taxon>
        <taxon>Acidobacteriaceae</taxon>
        <taxon>Occallatibacter</taxon>
    </lineage>
</organism>
<evidence type="ECO:0000313" key="2">
    <source>
        <dbReference type="EMBL" id="UWZ85986.1"/>
    </source>
</evidence>
<keyword evidence="1" id="KW-0812">Transmembrane</keyword>
<dbReference type="RefSeq" id="WP_260795628.1">
    <property type="nucleotide sequence ID" value="NZ_CP093313.1"/>
</dbReference>
<name>A0A9J7BW13_9BACT</name>
<evidence type="ECO:0000256" key="1">
    <source>
        <dbReference type="SAM" id="Phobius"/>
    </source>
</evidence>
<dbReference type="KEGG" id="orp:MOP44_08580"/>
<keyword evidence="1" id="KW-1133">Transmembrane helix</keyword>
<dbReference type="EMBL" id="CP093313">
    <property type="protein sequence ID" value="UWZ85986.1"/>
    <property type="molecule type" value="Genomic_DNA"/>
</dbReference>
<evidence type="ECO:0000313" key="3">
    <source>
        <dbReference type="Proteomes" id="UP001059380"/>
    </source>
</evidence>
<gene>
    <name evidence="2" type="ORF">MOP44_08580</name>
</gene>
<proteinExistence type="predicted"/>
<sequence length="45" mass="5137">MLRPTCWPYIRAFFVLGVIVALLVPLPFSMKRPSREDPVASHGMH</sequence>